<protein>
    <submittedName>
        <fullName evidence="2">Putative low-salt glycan biosynthesis reductase Agl14</fullName>
    </submittedName>
</protein>
<dbReference type="Gene3D" id="3.40.50.720">
    <property type="entry name" value="NAD(P)-binding Rossmann-like Domain"/>
    <property type="match status" value="1"/>
</dbReference>
<dbReference type="InterPro" id="IPR036291">
    <property type="entry name" value="NAD(P)-bd_dom_sf"/>
</dbReference>
<organism evidence="2 3">
    <name type="scientific">Glycine soja</name>
    <name type="common">Wild soybean</name>
    <dbReference type="NCBI Taxonomy" id="3848"/>
    <lineage>
        <taxon>Eukaryota</taxon>
        <taxon>Viridiplantae</taxon>
        <taxon>Streptophyta</taxon>
        <taxon>Embryophyta</taxon>
        <taxon>Tracheophyta</taxon>
        <taxon>Spermatophyta</taxon>
        <taxon>Magnoliopsida</taxon>
        <taxon>eudicotyledons</taxon>
        <taxon>Gunneridae</taxon>
        <taxon>Pentapetalae</taxon>
        <taxon>rosids</taxon>
        <taxon>fabids</taxon>
        <taxon>Fabales</taxon>
        <taxon>Fabaceae</taxon>
        <taxon>Papilionoideae</taxon>
        <taxon>50 kb inversion clade</taxon>
        <taxon>NPAAA clade</taxon>
        <taxon>indigoferoid/millettioid clade</taxon>
        <taxon>Phaseoleae</taxon>
        <taxon>Glycine</taxon>
        <taxon>Glycine subgen. Soja</taxon>
    </lineage>
</organism>
<dbReference type="SUPFAM" id="SSF51735">
    <property type="entry name" value="NAD(P)-binding Rossmann-fold domains"/>
    <property type="match status" value="1"/>
</dbReference>
<evidence type="ECO:0000313" key="2">
    <source>
        <dbReference type="EMBL" id="RZC18676.1"/>
    </source>
</evidence>
<dbReference type="PANTHER" id="PTHR43242:SF1">
    <property type="entry name" value="NAD(P)-BINDING ROSSMANN-FOLD SUPERFAMILY PROTEIN"/>
    <property type="match status" value="1"/>
</dbReference>
<feature type="domain" description="RmlD-like substrate binding" evidence="1">
    <location>
        <begin position="89"/>
        <end position="263"/>
    </location>
</feature>
<dbReference type="EMBL" id="QZWG01000003">
    <property type="protein sequence ID" value="RZC18676.1"/>
    <property type="molecule type" value="Genomic_DNA"/>
</dbReference>
<dbReference type="Pfam" id="PF04321">
    <property type="entry name" value="RmlD_sub_bind"/>
    <property type="match status" value="1"/>
</dbReference>
<keyword evidence="3" id="KW-1185">Reference proteome</keyword>
<reference evidence="2 3" key="1">
    <citation type="submission" date="2018-09" db="EMBL/GenBank/DDBJ databases">
        <title>A high-quality reference genome of wild soybean provides a powerful tool to mine soybean genomes.</title>
        <authorList>
            <person name="Xie M."/>
            <person name="Chung C.Y.L."/>
            <person name="Li M.-W."/>
            <person name="Wong F.-L."/>
            <person name="Chan T.-F."/>
            <person name="Lam H.-M."/>
        </authorList>
    </citation>
    <scope>NUCLEOTIDE SEQUENCE [LARGE SCALE GENOMIC DNA]</scope>
    <source>
        <strain evidence="3">cv. W05</strain>
        <tissue evidence="2">Hypocotyl of etiolated seedlings</tissue>
    </source>
</reference>
<dbReference type="PANTHER" id="PTHR43242">
    <property type="entry name" value="NAD(P)-BINDING ROSSMANN-FOLD SUPERFAMILY PROTEIN"/>
    <property type="match status" value="1"/>
</dbReference>
<accession>A0A445L5Z4</accession>
<evidence type="ECO:0000259" key="1">
    <source>
        <dbReference type="Pfam" id="PF04321"/>
    </source>
</evidence>
<dbReference type="AlphaFoldDB" id="A0A445L5Z4"/>
<dbReference type="InterPro" id="IPR029903">
    <property type="entry name" value="RmlD-like-bd"/>
</dbReference>
<proteinExistence type="predicted"/>
<dbReference type="Proteomes" id="UP000289340">
    <property type="component" value="Chromosome 3"/>
</dbReference>
<gene>
    <name evidence="2" type="ORF">D0Y65_005771</name>
</gene>
<comment type="caution">
    <text evidence="2">The sequence shown here is derived from an EMBL/GenBank/DDBJ whole genome shotgun (WGS) entry which is preliminary data.</text>
</comment>
<name>A0A445L5Z4_GLYSO</name>
<evidence type="ECO:0000313" key="3">
    <source>
        <dbReference type="Proteomes" id="UP000289340"/>
    </source>
</evidence>
<sequence length="295" mass="32520">MSKVKILVVGGTCYLGQHLLQVYAHANANANANISGTPFVFDLAFTHHSSPPPHPLLDAIPSSLPFQVDLKTGLGFEAISNTFGQVPRACEIDPATAHAINMPSSLVKWLQSFEKRTTLLIHLSTDQVYEGEKSFYKEEDIAVPVNVYGKTKVAAEQFISENCPNFAILRCSIIYGPQTVSPVPKSLPNQWIDGALAKVEKVEFFQDEFRCPIYVKDLVNIILALTTQWISEGKQMQLLLNVGGADRVSRVQMAEAVDRGVKSPADISMDITRLVQTLRIHPVSFKDGVRLTLTT</sequence>